<evidence type="ECO:0000313" key="2">
    <source>
        <dbReference type="EMBL" id="EGT54895.1"/>
    </source>
</evidence>
<dbReference type="HOGENOM" id="CLU_1742196_0_0_1"/>
<sequence length="150" mass="17536">MAKKSRKSTTRAQTPQAKPFPQQQVNRMLANFGEFKKKYRKGTWRFGHKELHEYFTTNRPKLILNLCERQISFSQPDTNGIFWEVPMFKELLEKIYESGYELPVPAKVYNEGDEGGFCRKCKAVHPEGYLNALVRRSEEAMYLQDGVLHS</sequence>
<evidence type="ECO:0000256" key="1">
    <source>
        <dbReference type="SAM" id="MobiDB-lite"/>
    </source>
</evidence>
<dbReference type="AlphaFoldDB" id="G0N7U7"/>
<keyword evidence="3" id="KW-1185">Reference proteome</keyword>
<evidence type="ECO:0000313" key="3">
    <source>
        <dbReference type="Proteomes" id="UP000008068"/>
    </source>
</evidence>
<proteinExistence type="predicted"/>
<dbReference type="InParanoid" id="G0N7U7"/>
<dbReference type="Proteomes" id="UP000008068">
    <property type="component" value="Unassembled WGS sequence"/>
</dbReference>
<feature type="compositionally biased region" description="Polar residues" evidence="1">
    <location>
        <begin position="10"/>
        <end position="22"/>
    </location>
</feature>
<name>G0N7U7_CAEBE</name>
<feature type="region of interest" description="Disordered" evidence="1">
    <location>
        <begin position="1"/>
        <end position="22"/>
    </location>
</feature>
<gene>
    <name evidence="2" type="ORF">CAEBREN_12201</name>
</gene>
<reference evidence="3" key="1">
    <citation type="submission" date="2011-07" db="EMBL/GenBank/DDBJ databases">
        <authorList>
            <consortium name="Caenorhabditis brenneri Sequencing and Analysis Consortium"/>
            <person name="Wilson R.K."/>
        </authorList>
    </citation>
    <scope>NUCLEOTIDE SEQUENCE [LARGE SCALE GENOMIC DNA]</scope>
    <source>
        <strain evidence="3">PB2801</strain>
    </source>
</reference>
<protein>
    <submittedName>
        <fullName evidence="2">Uncharacterized protein</fullName>
    </submittedName>
</protein>
<accession>G0N7U7</accession>
<organism evidence="3">
    <name type="scientific">Caenorhabditis brenneri</name>
    <name type="common">Nematode worm</name>
    <dbReference type="NCBI Taxonomy" id="135651"/>
    <lineage>
        <taxon>Eukaryota</taxon>
        <taxon>Metazoa</taxon>
        <taxon>Ecdysozoa</taxon>
        <taxon>Nematoda</taxon>
        <taxon>Chromadorea</taxon>
        <taxon>Rhabditida</taxon>
        <taxon>Rhabditina</taxon>
        <taxon>Rhabditomorpha</taxon>
        <taxon>Rhabditoidea</taxon>
        <taxon>Rhabditidae</taxon>
        <taxon>Peloderinae</taxon>
        <taxon>Caenorhabditis</taxon>
    </lineage>
</organism>
<dbReference type="EMBL" id="GL379848">
    <property type="protein sequence ID" value="EGT54895.1"/>
    <property type="molecule type" value="Genomic_DNA"/>
</dbReference>